<name>A0A9P7DPX0_9AGAM</name>
<dbReference type="GeneID" id="64627761"/>
<organism evidence="2 3">
    <name type="scientific">Suillus subaureus</name>
    <dbReference type="NCBI Taxonomy" id="48587"/>
    <lineage>
        <taxon>Eukaryota</taxon>
        <taxon>Fungi</taxon>
        <taxon>Dikarya</taxon>
        <taxon>Basidiomycota</taxon>
        <taxon>Agaricomycotina</taxon>
        <taxon>Agaricomycetes</taxon>
        <taxon>Agaricomycetidae</taxon>
        <taxon>Boletales</taxon>
        <taxon>Suillineae</taxon>
        <taxon>Suillaceae</taxon>
        <taxon>Suillus</taxon>
    </lineage>
</organism>
<evidence type="ECO:0000313" key="3">
    <source>
        <dbReference type="Proteomes" id="UP000807769"/>
    </source>
</evidence>
<keyword evidence="3" id="KW-1185">Reference proteome</keyword>
<proteinExistence type="predicted"/>
<accession>A0A9P7DPX0</accession>
<comment type="caution">
    <text evidence="2">The sequence shown here is derived from an EMBL/GenBank/DDBJ whole genome shotgun (WGS) entry which is preliminary data.</text>
</comment>
<sequence>MNPLEVTVEILPCSSYRIKHLPGGPWAVARWSAVFIPTLISTIRDQEEVWGCIKSEAMFHATIQDTWDVIYEDIPHTITNDEPVMAIALQQLSEWRNCIGTIAVTVYTNFMSLQGNIKTDEDCKGFSKSLLVKLVFLYGSITEEGKLEKPFKSELIIQVEHAICLITSETLVSKLEVNSKGKAIKDPHSLNKSSGKITWVMGQASNVKLWQNYPKPTEKAKEFFHHGDKLTSNKAKRAPVAAASDSELEESLGLSISKKAPIRSKNYSVVVQSKDEEELNHDADIVKISAPMSSNTSAQANESESETECPKEDSEAEMKCLSKEWLSSICGIGPAFEPVNFVDHLKQTPVHKLKF</sequence>
<protein>
    <submittedName>
        <fullName evidence="2">Uncharacterized protein</fullName>
    </submittedName>
</protein>
<evidence type="ECO:0000256" key="1">
    <source>
        <dbReference type="SAM" id="MobiDB-lite"/>
    </source>
</evidence>
<dbReference type="EMBL" id="JABBWG010000117">
    <property type="protein sequence ID" value="KAG1800173.1"/>
    <property type="molecule type" value="Genomic_DNA"/>
</dbReference>
<feature type="region of interest" description="Disordered" evidence="1">
    <location>
        <begin position="289"/>
        <end position="314"/>
    </location>
</feature>
<dbReference type="AlphaFoldDB" id="A0A9P7DPX0"/>
<feature type="compositionally biased region" description="Polar residues" evidence="1">
    <location>
        <begin position="291"/>
        <end position="302"/>
    </location>
</feature>
<dbReference type="OrthoDB" id="3267567at2759"/>
<dbReference type="Proteomes" id="UP000807769">
    <property type="component" value="Unassembled WGS sequence"/>
</dbReference>
<dbReference type="RefSeq" id="XP_041185870.1">
    <property type="nucleotide sequence ID" value="XM_041333744.1"/>
</dbReference>
<gene>
    <name evidence="2" type="ORF">BJ212DRAFT_1305311</name>
</gene>
<reference evidence="2" key="1">
    <citation type="journal article" date="2020" name="New Phytol.">
        <title>Comparative genomics reveals dynamic genome evolution in host specialist ectomycorrhizal fungi.</title>
        <authorList>
            <person name="Lofgren L.A."/>
            <person name="Nguyen N.H."/>
            <person name="Vilgalys R."/>
            <person name="Ruytinx J."/>
            <person name="Liao H.L."/>
            <person name="Branco S."/>
            <person name="Kuo A."/>
            <person name="LaButti K."/>
            <person name="Lipzen A."/>
            <person name="Andreopoulos W."/>
            <person name="Pangilinan J."/>
            <person name="Riley R."/>
            <person name="Hundley H."/>
            <person name="Na H."/>
            <person name="Barry K."/>
            <person name="Grigoriev I.V."/>
            <person name="Stajich J.E."/>
            <person name="Kennedy P.G."/>
        </authorList>
    </citation>
    <scope>NUCLEOTIDE SEQUENCE</scope>
    <source>
        <strain evidence="2">MN1</strain>
    </source>
</reference>
<evidence type="ECO:0000313" key="2">
    <source>
        <dbReference type="EMBL" id="KAG1800173.1"/>
    </source>
</evidence>